<keyword evidence="2" id="KW-0539">Nucleus</keyword>
<evidence type="ECO:0000256" key="2">
    <source>
        <dbReference type="ARBA" id="ARBA00023242"/>
    </source>
</evidence>
<sequence>MSTTKKFRDFVSEPMGNKPVTQLAGVGEVLGQRFNEAGFDMAYTVLGQFLVMKKDELLFKEWMKEVCGANQKQLSDCYGCLTEWCEEFL</sequence>
<dbReference type="SUPFAM" id="SSF47798">
    <property type="entry name" value="Barrier-to-autointegration factor, BAF"/>
    <property type="match status" value="1"/>
</dbReference>
<evidence type="ECO:0000256" key="3">
    <source>
        <dbReference type="ARBA" id="ARBA00074730"/>
    </source>
</evidence>
<dbReference type="PANTHER" id="PTHR47507">
    <property type="entry name" value="BARRIER TO AUTOINTEGRATION FACTOR 2"/>
    <property type="match status" value="1"/>
</dbReference>
<keyword evidence="5" id="KW-1185">Reference proteome</keyword>
<gene>
    <name evidence="6" type="primary">LOC115631699</name>
</gene>
<dbReference type="AlphaFoldDB" id="A0A6J2UB31"/>
<dbReference type="SMART" id="SM01023">
    <property type="entry name" value="BAF"/>
    <property type="match status" value="1"/>
</dbReference>
<evidence type="ECO:0000256" key="4">
    <source>
        <dbReference type="ARBA" id="ARBA00079764"/>
    </source>
</evidence>
<name>A0A6J2UB31_DROLE</name>
<dbReference type="Pfam" id="PF02961">
    <property type="entry name" value="SAM_BAF"/>
    <property type="match status" value="1"/>
</dbReference>
<evidence type="ECO:0000313" key="6">
    <source>
        <dbReference type="RefSeq" id="XP_030384387.1"/>
    </source>
</evidence>
<dbReference type="GO" id="GO:0051276">
    <property type="term" value="P:chromosome organization"/>
    <property type="evidence" value="ECO:0007669"/>
    <property type="project" value="TreeGrafter"/>
</dbReference>
<dbReference type="FunFam" id="1.10.150.40:FF:000002">
    <property type="entry name" value="Barrier to autointegration factor 2"/>
    <property type="match status" value="1"/>
</dbReference>
<reference evidence="6" key="1">
    <citation type="submission" date="2025-08" db="UniProtKB">
        <authorList>
            <consortium name="RefSeq"/>
        </authorList>
    </citation>
    <scope>IDENTIFICATION</scope>
    <source>
        <strain evidence="6">11010-0011.00</strain>
        <tissue evidence="6">Whole body</tissue>
    </source>
</reference>
<dbReference type="OrthoDB" id="9997163at2759"/>
<dbReference type="RefSeq" id="XP_030384387.1">
    <property type="nucleotide sequence ID" value="XM_030528527.1"/>
</dbReference>
<protein>
    <recommendedName>
        <fullName evidence="3">Barrier-to-autointegration factor-like protein</fullName>
    </recommendedName>
    <alternativeName>
        <fullName evidence="4">Barrier-to-autointegration factor 2</fullName>
    </alternativeName>
</protein>
<evidence type="ECO:0000313" key="5">
    <source>
        <dbReference type="Proteomes" id="UP000504634"/>
    </source>
</evidence>
<dbReference type="InterPro" id="IPR004122">
    <property type="entry name" value="BAF_prot"/>
</dbReference>
<dbReference type="GeneID" id="115631699"/>
<dbReference type="InterPro" id="IPR036617">
    <property type="entry name" value="BAF_sf"/>
</dbReference>
<comment type="subcellular location">
    <subcellularLocation>
        <location evidence="1">Nucleus</location>
    </subcellularLocation>
</comment>
<dbReference type="GO" id="GO:0005634">
    <property type="term" value="C:nucleus"/>
    <property type="evidence" value="ECO:0007669"/>
    <property type="project" value="UniProtKB-SubCell"/>
</dbReference>
<evidence type="ECO:0000256" key="1">
    <source>
        <dbReference type="ARBA" id="ARBA00004123"/>
    </source>
</evidence>
<dbReference type="GO" id="GO:0003677">
    <property type="term" value="F:DNA binding"/>
    <property type="evidence" value="ECO:0007669"/>
    <property type="project" value="InterPro"/>
</dbReference>
<dbReference type="Proteomes" id="UP000504634">
    <property type="component" value="Unplaced"/>
</dbReference>
<dbReference type="InterPro" id="IPR051387">
    <property type="entry name" value="BAF"/>
</dbReference>
<accession>A0A6J2UB31</accession>
<proteinExistence type="predicted"/>
<organism evidence="5 6">
    <name type="scientific">Drosophila lebanonensis</name>
    <name type="common">Fruit fly</name>
    <name type="synonym">Scaptodrosophila lebanonensis</name>
    <dbReference type="NCBI Taxonomy" id="7225"/>
    <lineage>
        <taxon>Eukaryota</taxon>
        <taxon>Metazoa</taxon>
        <taxon>Ecdysozoa</taxon>
        <taxon>Arthropoda</taxon>
        <taxon>Hexapoda</taxon>
        <taxon>Insecta</taxon>
        <taxon>Pterygota</taxon>
        <taxon>Neoptera</taxon>
        <taxon>Endopterygota</taxon>
        <taxon>Diptera</taxon>
        <taxon>Brachycera</taxon>
        <taxon>Muscomorpha</taxon>
        <taxon>Ephydroidea</taxon>
        <taxon>Drosophilidae</taxon>
        <taxon>Scaptodrosophila</taxon>
    </lineage>
</organism>
<dbReference type="Gene3D" id="1.10.150.40">
    <property type="entry name" value="Barrier-to-autointegration factor, BAF"/>
    <property type="match status" value="1"/>
</dbReference>
<dbReference type="GO" id="GO:0000793">
    <property type="term" value="C:condensed chromosome"/>
    <property type="evidence" value="ECO:0007669"/>
    <property type="project" value="TreeGrafter"/>
</dbReference>
<dbReference type="PANTHER" id="PTHR47507:SF6">
    <property type="entry name" value="BARRIER-TO-AUTOINTEGRATION FACTOR"/>
    <property type="match status" value="1"/>
</dbReference>